<reference evidence="2" key="1">
    <citation type="journal article" date="2023" name="PLoS Negl. Trop. Dis.">
        <title>A genome sequence for Biomphalaria pfeifferi, the major vector snail for the human-infecting parasite Schistosoma mansoni.</title>
        <authorList>
            <person name="Bu L."/>
            <person name="Lu L."/>
            <person name="Laidemitt M.R."/>
            <person name="Zhang S.M."/>
            <person name="Mutuku M."/>
            <person name="Mkoji G."/>
            <person name="Steinauer M."/>
            <person name="Loker E.S."/>
        </authorList>
    </citation>
    <scope>NUCLEOTIDE SEQUENCE</scope>
    <source>
        <strain evidence="2">KasaAsao</strain>
    </source>
</reference>
<evidence type="ECO:0000313" key="3">
    <source>
        <dbReference type="Proteomes" id="UP001233172"/>
    </source>
</evidence>
<dbReference type="EMBL" id="JASAOG010000008">
    <property type="protein sequence ID" value="KAK0067197.1"/>
    <property type="molecule type" value="Genomic_DNA"/>
</dbReference>
<organism evidence="2 3">
    <name type="scientific">Biomphalaria pfeifferi</name>
    <name type="common">Bloodfluke planorb</name>
    <name type="synonym">Freshwater snail</name>
    <dbReference type="NCBI Taxonomy" id="112525"/>
    <lineage>
        <taxon>Eukaryota</taxon>
        <taxon>Metazoa</taxon>
        <taxon>Spiralia</taxon>
        <taxon>Lophotrochozoa</taxon>
        <taxon>Mollusca</taxon>
        <taxon>Gastropoda</taxon>
        <taxon>Heterobranchia</taxon>
        <taxon>Euthyneura</taxon>
        <taxon>Panpulmonata</taxon>
        <taxon>Hygrophila</taxon>
        <taxon>Lymnaeoidea</taxon>
        <taxon>Planorbidae</taxon>
        <taxon>Biomphalaria</taxon>
    </lineage>
</organism>
<dbReference type="Proteomes" id="UP001233172">
    <property type="component" value="Unassembled WGS sequence"/>
</dbReference>
<sequence>MGVGCKAVQSAGTGGSSGGQLKSSFSESSSWGQKESISVKWINEDGAPAATRQPELGW</sequence>
<accession>A0AAD8C659</accession>
<dbReference type="AlphaFoldDB" id="A0AAD8C659"/>
<proteinExistence type="predicted"/>
<feature type="region of interest" description="Disordered" evidence="1">
    <location>
        <begin position="1"/>
        <end position="58"/>
    </location>
</feature>
<name>A0AAD8C659_BIOPF</name>
<comment type="caution">
    <text evidence="2">The sequence shown here is derived from an EMBL/GenBank/DDBJ whole genome shotgun (WGS) entry which is preliminary data.</text>
</comment>
<gene>
    <name evidence="2" type="ORF">Bpfe_003295</name>
</gene>
<feature type="compositionally biased region" description="Low complexity" evidence="1">
    <location>
        <begin position="19"/>
        <end position="38"/>
    </location>
</feature>
<keyword evidence="3" id="KW-1185">Reference proteome</keyword>
<evidence type="ECO:0000313" key="2">
    <source>
        <dbReference type="EMBL" id="KAK0067197.1"/>
    </source>
</evidence>
<protein>
    <submittedName>
        <fullName evidence="2">Uncharacterized protein</fullName>
    </submittedName>
</protein>
<reference evidence="2" key="2">
    <citation type="submission" date="2023-04" db="EMBL/GenBank/DDBJ databases">
        <authorList>
            <person name="Bu L."/>
            <person name="Lu L."/>
            <person name="Laidemitt M.R."/>
            <person name="Zhang S.M."/>
            <person name="Mutuku M."/>
            <person name="Mkoji G."/>
            <person name="Steinauer M."/>
            <person name="Loker E.S."/>
        </authorList>
    </citation>
    <scope>NUCLEOTIDE SEQUENCE</scope>
    <source>
        <strain evidence="2">KasaAsao</strain>
        <tissue evidence="2">Whole Snail</tissue>
    </source>
</reference>
<evidence type="ECO:0000256" key="1">
    <source>
        <dbReference type="SAM" id="MobiDB-lite"/>
    </source>
</evidence>